<feature type="domain" description="Reverse transcriptase/retrotransposon-derived protein RNase H-like" evidence="3">
    <location>
        <begin position="286"/>
        <end position="356"/>
    </location>
</feature>
<dbReference type="InterPro" id="IPR000477">
    <property type="entry name" value="RT_dom"/>
</dbReference>
<reference evidence="4" key="1">
    <citation type="submission" date="2018-05" db="EMBL/GenBank/DDBJ databases">
        <title>Draft genome of Mucuna pruriens seed.</title>
        <authorList>
            <person name="Nnadi N.E."/>
            <person name="Vos R."/>
            <person name="Hasami M.H."/>
            <person name="Devisetty U.K."/>
            <person name="Aguiy J.C."/>
        </authorList>
    </citation>
    <scope>NUCLEOTIDE SEQUENCE [LARGE SCALE GENOMIC DNA]</scope>
    <source>
        <strain evidence="4">JCA_2017</strain>
    </source>
</reference>
<dbReference type="Pfam" id="PF00078">
    <property type="entry name" value="RVT_1"/>
    <property type="match status" value="1"/>
</dbReference>
<dbReference type="EMBL" id="QJKJ01014079">
    <property type="protein sequence ID" value="RDX65073.1"/>
    <property type="molecule type" value="Genomic_DNA"/>
</dbReference>
<proteinExistence type="predicted"/>
<dbReference type="InterPro" id="IPR043128">
    <property type="entry name" value="Rev_trsase/Diguanyl_cyclase"/>
</dbReference>
<name>A0A371EGA2_MUCPR</name>
<dbReference type="AlphaFoldDB" id="A0A371EGA2"/>
<dbReference type="CDD" id="cd01647">
    <property type="entry name" value="RT_LTR"/>
    <property type="match status" value="1"/>
</dbReference>
<evidence type="ECO:0000313" key="5">
    <source>
        <dbReference type="Proteomes" id="UP000257109"/>
    </source>
</evidence>
<keyword evidence="5" id="KW-1185">Reference proteome</keyword>
<evidence type="ECO:0000256" key="1">
    <source>
        <dbReference type="ARBA" id="ARBA00023268"/>
    </source>
</evidence>
<dbReference type="Proteomes" id="UP000257109">
    <property type="component" value="Unassembled WGS sequence"/>
</dbReference>
<gene>
    <name evidence="4" type="primary">pol</name>
    <name evidence="4" type="ORF">CR513_56298</name>
</gene>
<protein>
    <submittedName>
        <fullName evidence="4">Retrovirus-related Pol polyprotein from transposon 17.6</fullName>
    </submittedName>
</protein>
<dbReference type="Pfam" id="PF17919">
    <property type="entry name" value="RT_RNaseH_2"/>
    <property type="match status" value="1"/>
</dbReference>
<dbReference type="InterPro" id="IPR043502">
    <property type="entry name" value="DNA/RNA_pol_sf"/>
</dbReference>
<dbReference type="GO" id="GO:0003824">
    <property type="term" value="F:catalytic activity"/>
    <property type="evidence" value="ECO:0007669"/>
    <property type="project" value="UniProtKB-KW"/>
</dbReference>
<dbReference type="SUPFAM" id="SSF56672">
    <property type="entry name" value="DNA/RNA polymerases"/>
    <property type="match status" value="1"/>
</dbReference>
<comment type="caution">
    <text evidence="4">The sequence shown here is derived from an EMBL/GenBank/DDBJ whole genome shotgun (WGS) entry which is preliminary data.</text>
</comment>
<accession>A0A371EGA2</accession>
<sequence length="360" mass="41391">MCPVLNSPLASLPISFERMLNEFKGLFQKMPKGLSLLKGIEHQTNFVSRSSLPNHLAYRVYLKESKDIQKQVTELLDKGLVRENKSSCLVLVILVRKMDGSWLMCMDCHPINFIMIRYRHSIPCLDDLLDELHGVCVCFPKLIYEAFGLINAPSNFMRLINHVLRSLVGKCVVIYFDDILVYFGCMDDHVMHVKSVLLLLKQECLYVSLEKCMFYTLEVIFLGYIVSSKGIKVDPKKLKAIQSWPIPKTVGDVRSFHDLASFYRHFAKYFNTLIAPLNEKVSNEEDSKERAFQTIKEKMTNAHILVLPNFSKTFELECDTSNVGVGVVVLHESHHIAYFSEKFKNNQINFSTYVNNCILN</sequence>
<keyword evidence="1" id="KW-0511">Multifunctional enzyme</keyword>
<organism evidence="4 5">
    <name type="scientific">Mucuna pruriens</name>
    <name type="common">Velvet bean</name>
    <name type="synonym">Dolichos pruriens</name>
    <dbReference type="NCBI Taxonomy" id="157652"/>
    <lineage>
        <taxon>Eukaryota</taxon>
        <taxon>Viridiplantae</taxon>
        <taxon>Streptophyta</taxon>
        <taxon>Embryophyta</taxon>
        <taxon>Tracheophyta</taxon>
        <taxon>Spermatophyta</taxon>
        <taxon>Magnoliopsida</taxon>
        <taxon>eudicotyledons</taxon>
        <taxon>Gunneridae</taxon>
        <taxon>Pentapetalae</taxon>
        <taxon>rosids</taxon>
        <taxon>fabids</taxon>
        <taxon>Fabales</taxon>
        <taxon>Fabaceae</taxon>
        <taxon>Papilionoideae</taxon>
        <taxon>50 kb inversion clade</taxon>
        <taxon>NPAAA clade</taxon>
        <taxon>indigoferoid/millettioid clade</taxon>
        <taxon>Phaseoleae</taxon>
        <taxon>Mucuna</taxon>
    </lineage>
</organism>
<dbReference type="PANTHER" id="PTHR37984">
    <property type="entry name" value="PROTEIN CBG26694"/>
    <property type="match status" value="1"/>
</dbReference>
<feature type="non-terminal residue" evidence="4">
    <location>
        <position position="1"/>
    </location>
</feature>
<dbReference type="OrthoDB" id="8000983at2759"/>
<evidence type="ECO:0000259" key="2">
    <source>
        <dbReference type="Pfam" id="PF00078"/>
    </source>
</evidence>
<dbReference type="Gene3D" id="3.10.10.10">
    <property type="entry name" value="HIV Type 1 Reverse Transcriptase, subunit A, domain 1"/>
    <property type="match status" value="1"/>
</dbReference>
<feature type="domain" description="Reverse transcriptase" evidence="2">
    <location>
        <begin position="147"/>
        <end position="226"/>
    </location>
</feature>
<evidence type="ECO:0000313" key="4">
    <source>
        <dbReference type="EMBL" id="RDX65073.1"/>
    </source>
</evidence>
<evidence type="ECO:0000259" key="3">
    <source>
        <dbReference type="Pfam" id="PF17919"/>
    </source>
</evidence>
<dbReference type="Gene3D" id="3.30.70.270">
    <property type="match status" value="3"/>
</dbReference>
<dbReference type="InterPro" id="IPR050951">
    <property type="entry name" value="Retrovirus_Pol_polyprotein"/>
</dbReference>
<dbReference type="PANTHER" id="PTHR37984:SF5">
    <property type="entry name" value="PROTEIN NYNRIN-LIKE"/>
    <property type="match status" value="1"/>
</dbReference>
<dbReference type="InterPro" id="IPR041577">
    <property type="entry name" value="RT_RNaseH_2"/>
</dbReference>